<dbReference type="EMBL" id="BX284602">
    <property type="protein sequence ID" value="VAY52149.1"/>
    <property type="molecule type" value="Genomic_DNA"/>
</dbReference>
<keyword evidence="1" id="KW-0732">Signal</keyword>
<feature type="chain" id="PRO_5017445871" evidence="1">
    <location>
        <begin position="17"/>
        <end position="153"/>
    </location>
</feature>
<name>A0A3B1DZY0_CAEEL</name>
<dbReference type="InterPro" id="IPR059078">
    <property type="entry name" value="NTF2-like_nem"/>
</dbReference>
<evidence type="ECO:0000256" key="1">
    <source>
        <dbReference type="SAM" id="SignalP"/>
    </source>
</evidence>
<organism evidence="3 4">
    <name type="scientific">Caenorhabditis elegans</name>
    <dbReference type="NCBI Taxonomy" id="6239"/>
    <lineage>
        <taxon>Eukaryota</taxon>
        <taxon>Metazoa</taxon>
        <taxon>Ecdysozoa</taxon>
        <taxon>Nematoda</taxon>
        <taxon>Chromadorea</taxon>
        <taxon>Rhabditida</taxon>
        <taxon>Rhabditina</taxon>
        <taxon>Rhabditomorpha</taxon>
        <taxon>Rhabditoidea</taxon>
        <taxon>Rhabditidae</taxon>
        <taxon>Peloderinae</taxon>
        <taxon>Caenorhabditis</taxon>
    </lineage>
</organism>
<gene>
    <name evidence="3" type="ORF">CELE_Y49F6B.20</name>
    <name evidence="3 5" type="ORF">Y49F6B.20</name>
</gene>
<evidence type="ECO:0000313" key="4">
    <source>
        <dbReference type="Proteomes" id="UP000001940"/>
    </source>
</evidence>
<dbReference type="AGR" id="WB:WBGene00303369"/>
<proteinExistence type="evidence at protein level"/>
<dbReference type="OrthoDB" id="5814033at2759"/>
<feature type="domain" description="Nuclear transport factor 2-like" evidence="2">
    <location>
        <begin position="35"/>
        <end position="145"/>
    </location>
</feature>
<dbReference type="Proteomes" id="UP000001940">
    <property type="component" value="Chromosome II"/>
</dbReference>
<sequence length="153" mass="17208">MHLPVLLLAFIGFSVAYDPSSSEHERFRRQTSEEMDAIEIGVTFFLKLRSAIKSGDVFRVLKFISPQNGNSNIDASKLIQQLTGFSPGFREGHFVNGNRNEVSLSLIFRPTRVEYPIKTGIFVLEHGVETHPITGNWTMKSMTELATIYGSKN</sequence>
<evidence type="ECO:0007829" key="6">
    <source>
        <dbReference type="PeptideAtlas" id="A0A3B1DZY0"/>
    </source>
</evidence>
<protein>
    <submittedName>
        <fullName evidence="3">Secreted protein</fullName>
    </submittedName>
</protein>
<feature type="signal peptide" evidence="1">
    <location>
        <begin position="1"/>
        <end position="16"/>
    </location>
</feature>
<keyword evidence="4" id="KW-1185">Reference proteome</keyword>
<reference evidence="3 4" key="1">
    <citation type="journal article" date="1998" name="Science">
        <title>Genome sequence of the nematode C. elegans: a platform for investigating biology.</title>
        <authorList>
            <consortium name="The C. elegans sequencing consortium"/>
            <person name="Sulson J.E."/>
            <person name="Waterston R."/>
        </authorList>
    </citation>
    <scope>NUCLEOTIDE SEQUENCE [LARGE SCALE GENOMIC DNA]</scope>
    <source>
        <strain evidence="3 4">Bristol N2</strain>
    </source>
</reference>
<keyword evidence="6" id="KW-1267">Proteomics identification</keyword>
<dbReference type="Pfam" id="PF26531">
    <property type="entry name" value="NTF2_4"/>
    <property type="match status" value="1"/>
</dbReference>
<dbReference type="InParanoid" id="A0A3B1DZY0"/>
<evidence type="ECO:0000313" key="5">
    <source>
        <dbReference type="WormBase" id="Y49F6B.20"/>
    </source>
</evidence>
<dbReference type="Bgee" id="WBGene00303369">
    <property type="expression patterns" value="Expressed in adult organism and 1 other cell type or tissue"/>
</dbReference>
<accession>A0A3B1DZY0</accession>
<evidence type="ECO:0000259" key="2">
    <source>
        <dbReference type="Pfam" id="PF26531"/>
    </source>
</evidence>
<dbReference type="WormBase" id="Y49F6B.20">
    <property type="protein sequence ID" value="CE52706"/>
    <property type="gene ID" value="WBGene00303369"/>
</dbReference>
<dbReference type="FunCoup" id="A0A3B1DZY0">
    <property type="interactions" value="171"/>
</dbReference>
<dbReference type="AlphaFoldDB" id="A0A3B1DZY0"/>
<evidence type="ECO:0000313" key="3">
    <source>
        <dbReference type="EMBL" id="VAY52149.1"/>
    </source>
</evidence>